<sequence length="286" mass="31669">MFTIDFSKDRHALGGLDRCGALCELPGVSSTKFRCSITPAPRVGAARELGGKQGLVIAERQILNSDYTRAVADVQNWTARIYFRTEEALNYRSARETNIAVFGGLFAESGDAVSTRGARLSERAARWPHARTAMAEIHSQINRLRLMAWGVSASAFPQPNLAGERRLVSTQNFHCNSGNYIFLFVAVASPSSPWKRIPVQKVGCCIFLHWRSPPGLRVCGMRASPKFPLISGAHTVMTIGTRRTLRFSQPLTVWYRAGARWRQSGIPPIVSRICLGPYCRTSSRIS</sequence>
<evidence type="ECO:0000313" key="2">
    <source>
        <dbReference type="Proteomes" id="UP000017861"/>
    </source>
</evidence>
<proteinExistence type="predicted"/>
<reference evidence="1 2" key="1">
    <citation type="journal article" date="2014" name="Genome Announc.">
        <title>Trypanosoma cruzi Clone Dm28c Draft Genome Sequence.</title>
        <authorList>
            <person name="Grisard E.C."/>
            <person name="Teixeira S.M."/>
            <person name="de Almeida L.G."/>
            <person name="Stoco P.H."/>
            <person name="Gerber A.L."/>
            <person name="Talavera-Lopez C."/>
            <person name="Lima O.C."/>
            <person name="Andersson B."/>
            <person name="de Vasconcelos A.T."/>
        </authorList>
    </citation>
    <scope>NUCLEOTIDE SEQUENCE [LARGE SCALE GENOMIC DNA]</scope>
    <source>
        <strain evidence="1 2">Dm28c</strain>
    </source>
</reference>
<name>V5DIF6_TRYCR</name>
<dbReference type="EMBL" id="AYLP01000034">
    <property type="protein sequence ID" value="ESS67186.1"/>
    <property type="molecule type" value="Genomic_DNA"/>
</dbReference>
<dbReference type="AlphaFoldDB" id="V5DIF6"/>
<evidence type="ECO:0000313" key="1">
    <source>
        <dbReference type="EMBL" id="ESS67186.1"/>
    </source>
</evidence>
<dbReference type="Proteomes" id="UP000017861">
    <property type="component" value="Unassembled WGS sequence"/>
</dbReference>
<organism evidence="1 2">
    <name type="scientific">Trypanosoma cruzi Dm28c</name>
    <dbReference type="NCBI Taxonomy" id="1416333"/>
    <lineage>
        <taxon>Eukaryota</taxon>
        <taxon>Discoba</taxon>
        <taxon>Euglenozoa</taxon>
        <taxon>Kinetoplastea</taxon>
        <taxon>Metakinetoplastina</taxon>
        <taxon>Trypanosomatida</taxon>
        <taxon>Trypanosomatidae</taxon>
        <taxon>Trypanosoma</taxon>
        <taxon>Schizotrypanum</taxon>
    </lineage>
</organism>
<gene>
    <name evidence="1" type="ORF">TCDM_04091</name>
</gene>
<accession>V5DIF6</accession>
<comment type="caution">
    <text evidence="1">The sequence shown here is derived from an EMBL/GenBank/DDBJ whole genome shotgun (WGS) entry which is preliminary data.</text>
</comment>
<dbReference type="VEuPathDB" id="TriTrypDB:TCDM_04091"/>
<protein>
    <submittedName>
        <fullName evidence="1">Uncharacterized protein</fullName>
    </submittedName>
</protein>